<dbReference type="Gene3D" id="3.40.190.290">
    <property type="match status" value="1"/>
</dbReference>
<dbReference type="SUPFAM" id="SSF53850">
    <property type="entry name" value="Periplasmic binding protein-like II"/>
    <property type="match status" value="1"/>
</dbReference>
<evidence type="ECO:0000313" key="2">
    <source>
        <dbReference type="EMBL" id="USH05514.1"/>
    </source>
</evidence>
<dbReference type="Proteomes" id="UP001056255">
    <property type="component" value="Chromosome II"/>
</dbReference>
<reference evidence="2" key="1">
    <citation type="submission" date="2021-08" db="EMBL/GenBank/DDBJ databases">
        <authorList>
            <person name="Sakaguchi M."/>
            <person name="Kikuchi T."/>
            <person name="Urbanczyk H."/>
        </authorList>
    </citation>
    <scope>NUCLEOTIDE SEQUENCE</scope>
    <source>
        <strain evidence="2">020920N</strain>
    </source>
</reference>
<evidence type="ECO:0000313" key="3">
    <source>
        <dbReference type="Proteomes" id="UP001056255"/>
    </source>
</evidence>
<dbReference type="EMBL" id="CP082276">
    <property type="protein sequence ID" value="USH05514.1"/>
    <property type="molecule type" value="Genomic_DNA"/>
</dbReference>
<organism evidence="2 3">
    <name type="scientific">Grimontia kaedaensis</name>
    <dbReference type="NCBI Taxonomy" id="2872157"/>
    <lineage>
        <taxon>Bacteria</taxon>
        <taxon>Pseudomonadati</taxon>
        <taxon>Pseudomonadota</taxon>
        <taxon>Gammaproteobacteria</taxon>
        <taxon>Vibrionales</taxon>
        <taxon>Vibrionaceae</taxon>
        <taxon>Grimontia</taxon>
    </lineage>
</organism>
<sequence length="85" mass="9645">MAYQHRKNRMEFLSGDDSVNVVFTHFQLRVDMIEALCHLAHQNAGIAILPQHIAEPGLRSGALVQLFPNWSLRELGRYTVCPDEA</sequence>
<dbReference type="Pfam" id="PF03466">
    <property type="entry name" value="LysR_substrate"/>
    <property type="match status" value="1"/>
</dbReference>
<accession>A0ABY4X2M0</accession>
<keyword evidence="3" id="KW-1185">Reference proteome</keyword>
<proteinExistence type="predicted"/>
<dbReference type="InterPro" id="IPR005119">
    <property type="entry name" value="LysR_subst-bd"/>
</dbReference>
<gene>
    <name evidence="2" type="ORF">K6Q96_20150</name>
</gene>
<feature type="domain" description="LysR substrate-binding" evidence="1">
    <location>
        <begin position="27"/>
        <end position="83"/>
    </location>
</feature>
<name>A0ABY4X2M0_9GAMM</name>
<protein>
    <recommendedName>
        <fullName evidence="1">LysR substrate-binding domain-containing protein</fullName>
    </recommendedName>
</protein>
<evidence type="ECO:0000259" key="1">
    <source>
        <dbReference type="Pfam" id="PF03466"/>
    </source>
</evidence>